<dbReference type="EMBL" id="FQVE01000008">
    <property type="protein sequence ID" value="SHG80036.1"/>
    <property type="molecule type" value="Genomic_DNA"/>
</dbReference>
<accession>A0A1M5MS29</accession>
<feature type="domain" description="DUF7033" evidence="1">
    <location>
        <begin position="98"/>
        <end position="183"/>
    </location>
</feature>
<dbReference type="AlphaFoldDB" id="A0A1M5MS29"/>
<reference evidence="3" key="1">
    <citation type="submission" date="2016-11" db="EMBL/GenBank/DDBJ databases">
        <authorList>
            <person name="Varghese N."/>
            <person name="Submissions S."/>
        </authorList>
    </citation>
    <scope>NUCLEOTIDE SEQUENCE [LARGE SCALE GENOMIC DNA]</scope>
    <source>
        <strain evidence="3">YR203</strain>
    </source>
</reference>
<dbReference type="Pfam" id="PF23019">
    <property type="entry name" value="DUF7033"/>
    <property type="match status" value="1"/>
</dbReference>
<evidence type="ECO:0000259" key="1">
    <source>
        <dbReference type="Pfam" id="PF23019"/>
    </source>
</evidence>
<dbReference type="InterPro" id="IPR054297">
    <property type="entry name" value="DUF7033"/>
</dbReference>
<evidence type="ECO:0000313" key="2">
    <source>
        <dbReference type="EMBL" id="SHG80036.1"/>
    </source>
</evidence>
<organism evidence="2 3">
    <name type="scientific">Chryseobacterium vrystaatense</name>
    <dbReference type="NCBI Taxonomy" id="307480"/>
    <lineage>
        <taxon>Bacteria</taxon>
        <taxon>Pseudomonadati</taxon>
        <taxon>Bacteroidota</taxon>
        <taxon>Flavobacteriia</taxon>
        <taxon>Flavobacteriales</taxon>
        <taxon>Weeksellaceae</taxon>
        <taxon>Chryseobacterium group</taxon>
        <taxon>Chryseobacterium</taxon>
    </lineage>
</organism>
<dbReference type="RefSeq" id="WP_073175575.1">
    <property type="nucleotide sequence ID" value="NZ_FQVE01000008.1"/>
</dbReference>
<protein>
    <recommendedName>
        <fullName evidence="1">DUF7033 domain-containing protein</fullName>
    </recommendedName>
</protein>
<sequence>MRTENALKYTIDTILTIALGYKIDFSVSHYSEKNIEIVCRDKKINFLICRTDGFQELLEGKLKLSSVSAFDEYSQIPVIKINEEENLYKRDEEKIIVNFDLLSLPFILLSSLDEYLSEDKDEYDRFLYTNSISKKYNLIKTALVDEYAMLIRTVIQKEYPDIEIRPRKFSVTPTHDIDDIYRFTGPFKAMKSIIGQLVNTWNFKEVFSAFNFFLQSLSDKRRDPYFKGTEKLLKDSEVNGLKSVFFFMAANPSAFDSGYDIYDENLKEVFKKIDASGMTSGIHPGFYTFRDVDVLNEQVGRVAGATEKKITNSRQHYLRFDRRKTFDNLEKAGIHTDYTMGFAEEEGFKCGTSHEFHPYDLSNDRPYKIKEKPLIAMDVTMSMYKKYSVSEARQVLETLCERVKRTGGDFIILWHNAYVYREMEFYNKVYLEFLKKNTG</sequence>
<dbReference type="Proteomes" id="UP000184108">
    <property type="component" value="Unassembled WGS sequence"/>
</dbReference>
<gene>
    <name evidence="2" type="ORF">SAMN02787073_4837</name>
</gene>
<dbReference type="CDD" id="cd10931">
    <property type="entry name" value="CE4_u7"/>
    <property type="match status" value="1"/>
</dbReference>
<evidence type="ECO:0000313" key="3">
    <source>
        <dbReference type="Proteomes" id="UP000184108"/>
    </source>
</evidence>
<dbReference type="Gene3D" id="3.20.20.370">
    <property type="entry name" value="Glycoside hydrolase/deacetylase"/>
    <property type="match status" value="1"/>
</dbReference>
<name>A0A1M5MS29_9FLAO</name>
<proteinExistence type="predicted"/>